<protein>
    <recommendedName>
        <fullName evidence="3">Reverse transcriptase Ty1/copia-type domain-containing protein</fullName>
    </recommendedName>
</protein>
<accession>A0A9R1WVR2</accession>
<reference evidence="1 2" key="1">
    <citation type="journal article" date="2017" name="Nat. Commun.">
        <title>Genome assembly with in vitro proximity ligation data and whole-genome triplication in lettuce.</title>
        <authorList>
            <person name="Reyes-Chin-Wo S."/>
            <person name="Wang Z."/>
            <person name="Yang X."/>
            <person name="Kozik A."/>
            <person name="Arikit S."/>
            <person name="Song C."/>
            <person name="Xia L."/>
            <person name="Froenicke L."/>
            <person name="Lavelle D.O."/>
            <person name="Truco M.J."/>
            <person name="Xia R."/>
            <person name="Zhu S."/>
            <person name="Xu C."/>
            <person name="Xu H."/>
            <person name="Xu X."/>
            <person name="Cox K."/>
            <person name="Korf I."/>
            <person name="Meyers B.C."/>
            <person name="Michelmore R.W."/>
        </authorList>
    </citation>
    <scope>NUCLEOTIDE SEQUENCE [LARGE SCALE GENOMIC DNA]</scope>
    <source>
        <strain evidence="2">cv. Salinas</strain>
        <tissue evidence="1">Seedlings</tissue>
    </source>
</reference>
<proteinExistence type="predicted"/>
<dbReference type="PANTHER" id="PTHR11439">
    <property type="entry name" value="GAG-POL-RELATED RETROTRANSPOSON"/>
    <property type="match status" value="1"/>
</dbReference>
<organism evidence="1 2">
    <name type="scientific">Lactuca sativa</name>
    <name type="common">Garden lettuce</name>
    <dbReference type="NCBI Taxonomy" id="4236"/>
    <lineage>
        <taxon>Eukaryota</taxon>
        <taxon>Viridiplantae</taxon>
        <taxon>Streptophyta</taxon>
        <taxon>Embryophyta</taxon>
        <taxon>Tracheophyta</taxon>
        <taxon>Spermatophyta</taxon>
        <taxon>Magnoliopsida</taxon>
        <taxon>eudicotyledons</taxon>
        <taxon>Gunneridae</taxon>
        <taxon>Pentapetalae</taxon>
        <taxon>asterids</taxon>
        <taxon>campanulids</taxon>
        <taxon>Asterales</taxon>
        <taxon>Asteraceae</taxon>
        <taxon>Cichorioideae</taxon>
        <taxon>Cichorieae</taxon>
        <taxon>Lactucinae</taxon>
        <taxon>Lactuca</taxon>
    </lineage>
</organism>
<comment type="caution">
    <text evidence="1">The sequence shown here is derived from an EMBL/GenBank/DDBJ whole genome shotgun (WGS) entry which is preliminary data.</text>
</comment>
<dbReference type="PANTHER" id="PTHR11439:SF450">
    <property type="entry name" value="REVERSE TRANSCRIPTASE TY1_COPIA-TYPE DOMAIN-CONTAINING PROTEIN"/>
    <property type="match status" value="1"/>
</dbReference>
<dbReference type="EMBL" id="NBSK02000008">
    <property type="protein sequence ID" value="KAJ0190795.1"/>
    <property type="molecule type" value="Genomic_DNA"/>
</dbReference>
<sequence>MAFDLPKVSFSVIYKVEYKGLANATSEVLWVQNLLHELGITSSHSPTLYYDNTGATYLCANPVYHSRMKHAALDYHFVREKVELVCKTTHIFH</sequence>
<dbReference type="Proteomes" id="UP000235145">
    <property type="component" value="Unassembled WGS sequence"/>
</dbReference>
<evidence type="ECO:0000313" key="1">
    <source>
        <dbReference type="EMBL" id="KAJ0190795.1"/>
    </source>
</evidence>
<keyword evidence="2" id="KW-1185">Reference proteome</keyword>
<dbReference type="CDD" id="cd09272">
    <property type="entry name" value="RNase_HI_RT_Ty1"/>
    <property type="match status" value="1"/>
</dbReference>
<evidence type="ECO:0000313" key="2">
    <source>
        <dbReference type="Proteomes" id="UP000235145"/>
    </source>
</evidence>
<dbReference type="AlphaFoldDB" id="A0A9R1WVR2"/>
<evidence type="ECO:0008006" key="3">
    <source>
        <dbReference type="Google" id="ProtNLM"/>
    </source>
</evidence>
<name>A0A9R1WVR2_LACSA</name>
<gene>
    <name evidence="1" type="ORF">LSAT_V11C800429790</name>
</gene>